<dbReference type="Gene3D" id="1.20.58.610">
    <property type="entry name" value="Cdc37, Hsp90 binding domain"/>
    <property type="match status" value="1"/>
</dbReference>
<evidence type="ECO:0000256" key="5">
    <source>
        <dbReference type="ARBA" id="ARBA00031396"/>
    </source>
</evidence>
<reference evidence="11" key="1">
    <citation type="submission" date="2021-02" db="EMBL/GenBank/DDBJ databases">
        <authorList>
            <person name="Nowell W R."/>
        </authorList>
    </citation>
    <scope>NUCLEOTIDE SEQUENCE</scope>
</reference>
<organism evidence="11 13">
    <name type="scientific">Didymodactylos carnosus</name>
    <dbReference type="NCBI Taxonomy" id="1234261"/>
    <lineage>
        <taxon>Eukaryota</taxon>
        <taxon>Metazoa</taxon>
        <taxon>Spiralia</taxon>
        <taxon>Gnathifera</taxon>
        <taxon>Rotifera</taxon>
        <taxon>Eurotatoria</taxon>
        <taxon>Bdelloidea</taxon>
        <taxon>Philodinida</taxon>
        <taxon>Philodinidae</taxon>
        <taxon>Didymodactylos</taxon>
    </lineage>
</organism>
<dbReference type="SMART" id="SM01069">
    <property type="entry name" value="CDC37_C"/>
    <property type="match status" value="1"/>
</dbReference>
<dbReference type="GO" id="GO:0005737">
    <property type="term" value="C:cytoplasm"/>
    <property type="evidence" value="ECO:0007669"/>
    <property type="project" value="UniProtKB-SubCell"/>
</dbReference>
<dbReference type="GO" id="GO:0006457">
    <property type="term" value="P:protein folding"/>
    <property type="evidence" value="ECO:0007669"/>
    <property type="project" value="TreeGrafter"/>
</dbReference>
<evidence type="ECO:0000256" key="2">
    <source>
        <dbReference type="ARBA" id="ARBA00006222"/>
    </source>
</evidence>
<dbReference type="InterPro" id="IPR004918">
    <property type="entry name" value="Cdc37"/>
</dbReference>
<protein>
    <recommendedName>
        <fullName evidence="5">Hsp90 chaperone protein kinase-targeting subunit</fullName>
    </recommendedName>
</protein>
<dbReference type="GO" id="GO:0051082">
    <property type="term" value="F:unfolded protein binding"/>
    <property type="evidence" value="ECO:0007669"/>
    <property type="project" value="TreeGrafter"/>
</dbReference>
<feature type="region of interest" description="Disordered" evidence="7">
    <location>
        <begin position="670"/>
        <end position="707"/>
    </location>
</feature>
<keyword evidence="3" id="KW-0963">Cytoplasm</keyword>
<evidence type="ECO:0000256" key="6">
    <source>
        <dbReference type="SAM" id="Coils"/>
    </source>
</evidence>
<comment type="similarity">
    <text evidence="2">Belongs to the CDC37 family.</text>
</comment>
<proteinExistence type="inferred from homology"/>
<feature type="domain" description="Cdc37 Hsp90 binding" evidence="9">
    <location>
        <begin position="757"/>
        <end position="911"/>
    </location>
</feature>
<dbReference type="Pfam" id="PF08564">
    <property type="entry name" value="CDC37_C"/>
    <property type="match status" value="1"/>
</dbReference>
<dbReference type="PANTHER" id="PTHR12800:SF4">
    <property type="entry name" value="HSP90 CO-CHAPERONE CDC37"/>
    <property type="match status" value="1"/>
</dbReference>
<dbReference type="EMBL" id="CAJNOQ010001920">
    <property type="protein sequence ID" value="CAF0927558.1"/>
    <property type="molecule type" value="Genomic_DNA"/>
</dbReference>
<keyword evidence="4" id="KW-0143">Chaperone</keyword>
<evidence type="ECO:0000256" key="3">
    <source>
        <dbReference type="ARBA" id="ARBA00022490"/>
    </source>
</evidence>
<dbReference type="GO" id="GO:0051087">
    <property type="term" value="F:protein-folding chaperone binding"/>
    <property type="evidence" value="ECO:0007669"/>
    <property type="project" value="TreeGrafter"/>
</dbReference>
<dbReference type="Proteomes" id="UP000681722">
    <property type="component" value="Unassembled WGS sequence"/>
</dbReference>
<dbReference type="InterPro" id="IPR013874">
    <property type="entry name" value="Cdc37_Hsp90-bd"/>
</dbReference>
<dbReference type="GO" id="GO:0050821">
    <property type="term" value="P:protein stabilization"/>
    <property type="evidence" value="ECO:0007669"/>
    <property type="project" value="TreeGrafter"/>
</dbReference>
<dbReference type="SMART" id="SM01071">
    <property type="entry name" value="CDC37_N"/>
    <property type="match status" value="1"/>
</dbReference>
<dbReference type="Proteomes" id="UP000663829">
    <property type="component" value="Unassembled WGS sequence"/>
</dbReference>
<feature type="coiled-coil region" evidence="6">
    <location>
        <begin position="209"/>
        <end position="338"/>
    </location>
</feature>
<dbReference type="FunFam" id="1.20.58.610:FF:000001">
    <property type="entry name" value="Hsp90 co-chaperone Cdc37-like 1"/>
    <property type="match status" value="1"/>
</dbReference>
<evidence type="ECO:0000259" key="9">
    <source>
        <dbReference type="SMART" id="SM01070"/>
    </source>
</evidence>
<dbReference type="AlphaFoldDB" id="A0A814BF48"/>
<feature type="region of interest" description="Disordered" evidence="7">
    <location>
        <begin position="970"/>
        <end position="999"/>
    </location>
</feature>
<dbReference type="Pfam" id="PF08565">
    <property type="entry name" value="CDC37_M"/>
    <property type="match status" value="1"/>
</dbReference>
<dbReference type="PANTHER" id="PTHR12800">
    <property type="entry name" value="CDC37-RELATED"/>
    <property type="match status" value="1"/>
</dbReference>
<feature type="compositionally biased region" description="Polar residues" evidence="7">
    <location>
        <begin position="129"/>
        <end position="143"/>
    </location>
</feature>
<dbReference type="Gene3D" id="6.10.140.250">
    <property type="match status" value="1"/>
</dbReference>
<dbReference type="InterPro" id="IPR013873">
    <property type="entry name" value="Cdc37_C"/>
</dbReference>
<dbReference type="GO" id="GO:0019901">
    <property type="term" value="F:protein kinase binding"/>
    <property type="evidence" value="ECO:0007669"/>
    <property type="project" value="InterPro"/>
</dbReference>
<evidence type="ECO:0000313" key="12">
    <source>
        <dbReference type="EMBL" id="CAF3705980.1"/>
    </source>
</evidence>
<feature type="domain" description="Cdc37 C-terminal" evidence="8">
    <location>
        <begin position="915"/>
        <end position="999"/>
    </location>
</feature>
<feature type="compositionally biased region" description="Basic and acidic residues" evidence="7">
    <location>
        <begin position="984"/>
        <end position="999"/>
    </location>
</feature>
<feature type="compositionally biased region" description="Basic and acidic residues" evidence="7">
    <location>
        <begin position="670"/>
        <end position="702"/>
    </location>
</feature>
<dbReference type="InterPro" id="IPR013855">
    <property type="entry name" value="Cdc37_N_dom"/>
</dbReference>
<dbReference type="GO" id="GO:0031072">
    <property type="term" value="F:heat shock protein binding"/>
    <property type="evidence" value="ECO:0007669"/>
    <property type="project" value="TreeGrafter"/>
</dbReference>
<dbReference type="SUPFAM" id="SSF101391">
    <property type="entry name" value="Hsp90 co-chaperone CDC37"/>
    <property type="match status" value="1"/>
</dbReference>
<comment type="subcellular location">
    <subcellularLocation>
        <location evidence="1">Cytoplasm</location>
    </subcellularLocation>
</comment>
<name>A0A814BF48_9BILA</name>
<keyword evidence="6" id="KW-0175">Coiled coil</keyword>
<keyword evidence="13" id="KW-1185">Reference proteome</keyword>
<dbReference type="EMBL" id="CAJOBC010001920">
    <property type="protein sequence ID" value="CAF3705980.1"/>
    <property type="molecule type" value="Genomic_DNA"/>
</dbReference>
<evidence type="ECO:0000256" key="1">
    <source>
        <dbReference type="ARBA" id="ARBA00004496"/>
    </source>
</evidence>
<evidence type="ECO:0000313" key="11">
    <source>
        <dbReference type="EMBL" id="CAF0927558.1"/>
    </source>
</evidence>
<evidence type="ECO:0000256" key="4">
    <source>
        <dbReference type="ARBA" id="ARBA00023186"/>
    </source>
</evidence>
<evidence type="ECO:0000256" key="7">
    <source>
        <dbReference type="SAM" id="MobiDB-lite"/>
    </source>
</evidence>
<gene>
    <name evidence="11" type="ORF">GPM918_LOCUS10002</name>
    <name evidence="12" type="ORF">SRO942_LOCUS10003</name>
</gene>
<sequence length="999" mass="117763">MIRGTNLRFDVNKCYMDLKKDCQIMSTQYHRIKDREIIVRRYRQFNKTEDSTEISLRVSEYKLNETTIKKYFSNRYGILVSLVKGNSRSTGFDYFRLRFNHFDIVDKILLNVPHTIDGVLMEIHRGRKSTMSSPNTQQTTTSVIDHHRSESTLSSKISSNVNINDVNNSLNKSEHTLENNIVQCNKYELEIESSKDEHLNDEYELKNENLKLQLQINNLILDKERLEKLLEQKQTERVFIQHESKEQSDKIDSIILEHKKIIDQYEQNIDSTTKKLMEAKVVIDQFEENVLFYKNDRKRLLEDKETLRKENENLKAQIEENKKQIEDLSIENLTLKSTNDCDKQQQQMEERLKNLEMILLQETTGDNDDNNTSLQQYESKRRKRRDFWLSYYENDFRNMVIWLEDMKIRLYLVDDRQNLRNVRNPQWNDAYQKYLQDLKYPYNDINDRAIISDWLIGLAIRLEFGDNIDKFKSVTSVNEVTTNGDSGKFKKENPLDNIDFTSQEFKKGMERLCDILEIPPKFNDTTAVLRAVSKIITKKLSKEAMEKEKIKEHGSGVDFSVDKISLGFDTGDAIINEAAKILRLLYIQDLRLLQTKINEAIVAVQSIVADPRTDPKLGVTGRCCYYIRLYYVNTSSTHVELVSDDEDDTHPNIDTPSLFRWRHTARVERMEEAEKTKKEHEQKRKELDQRRKNLNEKVKKASQDGGNVVAYEKEQEELDRDEKKWQDEEAELHKKERLTPWNVDTIGQVTASKTLINKDKPSKKPANMTEEEQAQYYKEFVEKHKKDIKAYGMFKHYDDSQRFLEEHLDLVCEETANYLVVWCIDLEMEEKHPLMEHVSHQTMIMQFILELAKSLQYDPRQCVKPFFQRMKTADKQYKDAFFDELNAFKDRIKKRAAQKVEEALAQYEEEERQKRLGPGGLDPVEVMDTLPAEMQECFKSRDITMLQDVISKLPRDQAAYHLDRCVKSGLWVPGGNQDETDASNEEKDGQQEYETVNKD</sequence>
<evidence type="ECO:0000259" key="8">
    <source>
        <dbReference type="SMART" id="SM01069"/>
    </source>
</evidence>
<accession>A0A814BF48</accession>
<feature type="domain" description="Cdc37 N-terminal" evidence="10">
    <location>
        <begin position="642"/>
        <end position="754"/>
    </location>
</feature>
<dbReference type="Pfam" id="PF10036">
    <property type="entry name" value="RLL"/>
    <property type="match status" value="1"/>
</dbReference>
<dbReference type="InterPro" id="IPR038189">
    <property type="entry name" value="Cdc37_Hsp90-bd_sf"/>
</dbReference>
<comment type="caution">
    <text evidence="11">The sequence shown here is derived from an EMBL/GenBank/DDBJ whole genome shotgun (WGS) entry which is preliminary data.</text>
</comment>
<dbReference type="OrthoDB" id="440202at2759"/>
<dbReference type="InterPro" id="IPR019265">
    <property type="entry name" value="RTRAF"/>
</dbReference>
<feature type="region of interest" description="Disordered" evidence="7">
    <location>
        <begin position="127"/>
        <end position="148"/>
    </location>
</feature>
<dbReference type="SMART" id="SM01070">
    <property type="entry name" value="CDC37_M"/>
    <property type="match status" value="1"/>
</dbReference>
<evidence type="ECO:0000313" key="13">
    <source>
        <dbReference type="Proteomes" id="UP000663829"/>
    </source>
</evidence>
<evidence type="ECO:0000259" key="10">
    <source>
        <dbReference type="SMART" id="SM01071"/>
    </source>
</evidence>